<keyword evidence="3 6" id="KW-1133">Transmembrane helix</keyword>
<evidence type="ECO:0000256" key="6">
    <source>
        <dbReference type="SAM" id="Phobius"/>
    </source>
</evidence>
<feature type="transmembrane region" description="Helical" evidence="6">
    <location>
        <begin position="240"/>
        <end position="260"/>
    </location>
</feature>
<dbReference type="Proteomes" id="UP000694843">
    <property type="component" value="Unplaced"/>
</dbReference>
<feature type="transmembrane region" description="Helical" evidence="6">
    <location>
        <begin position="272"/>
        <end position="290"/>
    </location>
</feature>
<reference evidence="9" key="1">
    <citation type="submission" date="2025-08" db="UniProtKB">
        <authorList>
            <consortium name="RefSeq"/>
        </authorList>
    </citation>
    <scope>IDENTIFICATION</scope>
    <source>
        <tissue evidence="9">Whole organism</tissue>
    </source>
</reference>
<name>A0A979FMY5_HYAAZ</name>
<feature type="transmembrane region" description="Helical" evidence="6">
    <location>
        <begin position="192"/>
        <end position="212"/>
    </location>
</feature>
<evidence type="ECO:0000259" key="7">
    <source>
        <dbReference type="Pfam" id="PF00324"/>
    </source>
</evidence>
<evidence type="ECO:0000256" key="2">
    <source>
        <dbReference type="ARBA" id="ARBA00022692"/>
    </source>
</evidence>
<feature type="compositionally biased region" description="Basic and acidic residues" evidence="5">
    <location>
        <begin position="616"/>
        <end position="628"/>
    </location>
</feature>
<feature type="compositionally biased region" description="Pro residues" evidence="5">
    <location>
        <begin position="842"/>
        <end position="873"/>
    </location>
</feature>
<feature type="compositionally biased region" description="Polar residues" evidence="5">
    <location>
        <begin position="703"/>
        <end position="712"/>
    </location>
</feature>
<feature type="transmembrane region" description="Helical" evidence="6">
    <location>
        <begin position="115"/>
        <end position="134"/>
    </location>
</feature>
<dbReference type="Gene3D" id="1.20.1740.10">
    <property type="entry name" value="Amino acid/polyamine transporter I"/>
    <property type="match status" value="3"/>
</dbReference>
<feature type="region of interest" description="Disordered" evidence="5">
    <location>
        <begin position="699"/>
        <end position="737"/>
    </location>
</feature>
<feature type="compositionally biased region" description="Pro residues" evidence="5">
    <location>
        <begin position="462"/>
        <end position="471"/>
    </location>
</feature>
<feature type="transmembrane region" description="Helical" evidence="6">
    <location>
        <begin position="86"/>
        <end position="109"/>
    </location>
</feature>
<keyword evidence="8" id="KW-1185">Reference proteome</keyword>
<feature type="transmembrane region" description="Helical" evidence="6">
    <location>
        <begin position="21"/>
        <end position="47"/>
    </location>
</feature>
<sequence>MVKVTLATLGRRKIINYDSAPLPRVLGLLDLTTLGIGTTIGVGFYILAGDVAQHIAGPAVVISFLIAAITSVFAVVLAFGVKESSLMNTIVTIINMCVVIYVIIAAATLGETRVYWPYNMCVVIYVIIAAATLGEEAIRPERNLPLSICISLFVIFLAYFGIGTVLTLALPYCMQDPGAPLIYLYDYYGMNVSKNIVSFGALFGFSASLFGAIFPMPRIIYAMAADGLLFRSLARVSERFQSPVVATFVSGVFAAMMAMLFDLDQLINMMSIGTLQAYTIVALCVMLLRYSDDPEYVRVPTVHEYGYSKLPLFGAIFPMPRIIYAMAADGLLFRSLARVSERFQSPVVATFVSGVFAGVLCFTTTLLFTLLGPSVVDGDAVSIFFCSLCLVLSIIVVASISRQPRSKKRLAFESGCFAIYFFYGICHVDPEQTTGRESVTNPAFEDDNPDPEVPKILVQQPTPHPSRPHTPTPDGTDNKDPGISDTKEPVTSPLGTEELAMVPLVTEELVRQMPQADDPVTDGMAIEMENSDQKIVQKEEALLGYDAPPAYGQVAEPPVGQKEPSAGGEEQPAGGQELSPGGQEPPTGDQEPSVPNSALVAAPLVRWSLSDDEPDDGIRPEDVARDEGNEAALSSSASVTHQTDPVTHQTDPVTHQTDPVTHQTDTVGHQTDPVTHQADPLTLLAKSSSVGDVHEDIEAHGPVSSSVPSTPLAQRPGPLIRNSSFDSIPPSSPTDPLAKRVNEFLVIPVKEPFDGLDVIRERGESKLVAGDPFDDLSGAYGVNKANDSLNDNANNKANDSANKTNDNTNHNANNNTNDNAVNRKDSPFDNLQSDPLVGSSVSPPPSPLPPTPPSSPMPPTPPSSSPPLTPPTSPRRESISQNHPPTSPQ</sequence>
<evidence type="ECO:0000256" key="3">
    <source>
        <dbReference type="ARBA" id="ARBA00022989"/>
    </source>
</evidence>
<dbReference type="Pfam" id="PF00324">
    <property type="entry name" value="AA_permease"/>
    <property type="match status" value="1"/>
</dbReference>
<feature type="transmembrane region" description="Helical" evidence="6">
    <location>
        <begin position="345"/>
        <end position="368"/>
    </location>
</feature>
<feature type="region of interest" description="Disordered" evidence="5">
    <location>
        <begin position="434"/>
        <end position="498"/>
    </location>
</feature>
<keyword evidence="2 6" id="KW-0812">Transmembrane</keyword>
<feature type="compositionally biased region" description="Low complexity" evidence="5">
    <location>
        <begin position="563"/>
        <end position="577"/>
    </location>
</feature>
<evidence type="ECO:0000313" key="9">
    <source>
        <dbReference type="RefSeq" id="XP_047737866.1"/>
    </source>
</evidence>
<protein>
    <submittedName>
        <fullName evidence="9">Uncharacterized protein LOC125178358</fullName>
    </submittedName>
</protein>
<evidence type="ECO:0000313" key="8">
    <source>
        <dbReference type="Proteomes" id="UP000694843"/>
    </source>
</evidence>
<dbReference type="GeneID" id="125178358"/>
<feature type="compositionally biased region" description="Polar residues" evidence="5">
    <location>
        <begin position="632"/>
        <end position="674"/>
    </location>
</feature>
<feature type="compositionally biased region" description="Low complexity" evidence="5">
    <location>
        <begin position="784"/>
        <end position="820"/>
    </location>
</feature>
<gene>
    <name evidence="9" type="primary">LOC125178358</name>
</gene>
<dbReference type="OrthoDB" id="3900342at2759"/>
<keyword evidence="4 6" id="KW-0472">Membrane</keyword>
<feature type="transmembrane region" description="Helical" evidence="6">
    <location>
        <begin position="59"/>
        <end position="79"/>
    </location>
</feature>
<organism evidence="8 9">
    <name type="scientific">Hyalella azteca</name>
    <name type="common">Amphipod</name>
    <dbReference type="NCBI Taxonomy" id="294128"/>
    <lineage>
        <taxon>Eukaryota</taxon>
        <taxon>Metazoa</taxon>
        <taxon>Ecdysozoa</taxon>
        <taxon>Arthropoda</taxon>
        <taxon>Crustacea</taxon>
        <taxon>Multicrustacea</taxon>
        <taxon>Malacostraca</taxon>
        <taxon>Eumalacostraca</taxon>
        <taxon>Peracarida</taxon>
        <taxon>Amphipoda</taxon>
        <taxon>Senticaudata</taxon>
        <taxon>Talitrida</taxon>
        <taxon>Talitroidea</taxon>
        <taxon>Hyalellidae</taxon>
        <taxon>Hyalella</taxon>
    </lineage>
</organism>
<dbReference type="GO" id="GO:0000064">
    <property type="term" value="F:L-ornithine transmembrane transporter activity"/>
    <property type="evidence" value="ECO:0007669"/>
    <property type="project" value="TreeGrafter"/>
</dbReference>
<feature type="region of interest" description="Disordered" evidence="5">
    <location>
        <begin position="784"/>
        <end position="889"/>
    </location>
</feature>
<dbReference type="GO" id="GO:0005886">
    <property type="term" value="C:plasma membrane"/>
    <property type="evidence" value="ECO:0007669"/>
    <property type="project" value="TreeGrafter"/>
</dbReference>
<feature type="transmembrane region" description="Helical" evidence="6">
    <location>
        <begin position="146"/>
        <end position="172"/>
    </location>
</feature>
<dbReference type="GO" id="GO:0015189">
    <property type="term" value="F:L-lysine transmembrane transporter activity"/>
    <property type="evidence" value="ECO:0007669"/>
    <property type="project" value="TreeGrafter"/>
</dbReference>
<accession>A0A979FMY5</accession>
<evidence type="ECO:0000256" key="5">
    <source>
        <dbReference type="SAM" id="MobiDB-lite"/>
    </source>
</evidence>
<evidence type="ECO:0000256" key="1">
    <source>
        <dbReference type="ARBA" id="ARBA00004141"/>
    </source>
</evidence>
<evidence type="ECO:0000256" key="4">
    <source>
        <dbReference type="ARBA" id="ARBA00023136"/>
    </source>
</evidence>
<proteinExistence type="predicted"/>
<dbReference type="InterPro" id="IPR004841">
    <property type="entry name" value="AA-permease/SLC12A_dom"/>
</dbReference>
<feature type="transmembrane region" description="Helical" evidence="6">
    <location>
        <begin position="380"/>
        <end position="400"/>
    </location>
</feature>
<feature type="region of interest" description="Disordered" evidence="5">
    <location>
        <begin position="548"/>
        <end position="680"/>
    </location>
</feature>
<dbReference type="PANTHER" id="PTHR43243:SF105">
    <property type="entry name" value="CATIONIC AMINO ACID TRANSPORTER C-TERMINAL DOMAIN-CONTAINING PROTEIN"/>
    <property type="match status" value="1"/>
</dbReference>
<dbReference type="KEGG" id="hazt:125178358"/>
<dbReference type="GO" id="GO:0061459">
    <property type="term" value="F:L-arginine transmembrane transporter activity"/>
    <property type="evidence" value="ECO:0007669"/>
    <property type="project" value="TreeGrafter"/>
</dbReference>
<dbReference type="GO" id="GO:0097638">
    <property type="term" value="P:L-arginine import across plasma membrane"/>
    <property type="evidence" value="ECO:0007669"/>
    <property type="project" value="TreeGrafter"/>
</dbReference>
<feature type="compositionally biased region" description="Polar residues" evidence="5">
    <location>
        <begin position="879"/>
        <end position="889"/>
    </location>
</feature>
<dbReference type="AlphaFoldDB" id="A0A979FMY5"/>
<dbReference type="RefSeq" id="XP_047737866.1">
    <property type="nucleotide sequence ID" value="XM_047881910.1"/>
</dbReference>
<feature type="domain" description="Amino acid permease/ SLC12A" evidence="7">
    <location>
        <begin position="127"/>
        <end position="289"/>
    </location>
</feature>
<dbReference type="PANTHER" id="PTHR43243">
    <property type="entry name" value="INNER MEMBRANE TRANSPORTER YGJI-RELATED"/>
    <property type="match status" value="1"/>
</dbReference>
<comment type="subcellular location">
    <subcellularLocation>
        <location evidence="1">Membrane</location>
        <topology evidence="1">Multi-pass membrane protein</topology>
    </subcellularLocation>
</comment>
<feature type="compositionally biased region" description="Basic and acidic residues" evidence="5">
    <location>
        <begin position="476"/>
        <end position="488"/>
    </location>
</feature>